<feature type="compositionally biased region" description="Polar residues" evidence="1">
    <location>
        <begin position="113"/>
        <end position="131"/>
    </location>
</feature>
<feature type="region of interest" description="Disordered" evidence="1">
    <location>
        <begin position="109"/>
        <end position="137"/>
    </location>
</feature>
<accession>A0AA88GIF0</accession>
<dbReference type="GeneID" id="68098395"/>
<dbReference type="RefSeq" id="XP_044547236.1">
    <property type="nucleotide sequence ID" value="XM_044695746.1"/>
</dbReference>
<reference evidence="2 3" key="1">
    <citation type="journal article" date="2018" name="BMC Genomics">
        <title>The genome of Naegleria lovaniensis, the basis for a comparative approach to unravel pathogenicity factors of the human pathogenic amoeba N. fowleri.</title>
        <authorList>
            <person name="Liechti N."/>
            <person name="Schurch N."/>
            <person name="Bruggmann R."/>
            <person name="Wittwer M."/>
        </authorList>
    </citation>
    <scope>NUCLEOTIDE SEQUENCE [LARGE SCALE GENOMIC DNA]</scope>
    <source>
        <strain evidence="2 3">ATCC 30569</strain>
    </source>
</reference>
<protein>
    <submittedName>
        <fullName evidence="2">Uncharacterized protein</fullName>
    </submittedName>
</protein>
<dbReference type="AlphaFoldDB" id="A0AA88GIF0"/>
<evidence type="ECO:0000313" key="3">
    <source>
        <dbReference type="Proteomes" id="UP000816034"/>
    </source>
</evidence>
<organism evidence="2 3">
    <name type="scientific">Naegleria lovaniensis</name>
    <name type="common">Amoeba</name>
    <dbReference type="NCBI Taxonomy" id="51637"/>
    <lineage>
        <taxon>Eukaryota</taxon>
        <taxon>Discoba</taxon>
        <taxon>Heterolobosea</taxon>
        <taxon>Tetramitia</taxon>
        <taxon>Eutetramitia</taxon>
        <taxon>Vahlkampfiidae</taxon>
        <taxon>Naegleria</taxon>
    </lineage>
</organism>
<feature type="compositionally biased region" description="Polar residues" evidence="1">
    <location>
        <begin position="55"/>
        <end position="64"/>
    </location>
</feature>
<feature type="compositionally biased region" description="Low complexity" evidence="1">
    <location>
        <begin position="77"/>
        <end position="88"/>
    </location>
</feature>
<feature type="region of interest" description="Disordered" evidence="1">
    <location>
        <begin position="55"/>
        <end position="88"/>
    </location>
</feature>
<evidence type="ECO:0000313" key="2">
    <source>
        <dbReference type="EMBL" id="KAG2381556.1"/>
    </source>
</evidence>
<dbReference type="EMBL" id="PYSW02000026">
    <property type="protein sequence ID" value="KAG2381556.1"/>
    <property type="molecule type" value="Genomic_DNA"/>
</dbReference>
<evidence type="ECO:0000256" key="1">
    <source>
        <dbReference type="SAM" id="MobiDB-lite"/>
    </source>
</evidence>
<name>A0AA88GIF0_NAELO</name>
<keyword evidence="3" id="KW-1185">Reference proteome</keyword>
<sequence>MSHHSKKCVEKPLRKEQGCVASSKQLAREQRSSHEHACISSSFSMIQVNESPSMHALTFNSSPNIKKHATKKQRNDTNSTTPTTVSSSNPFDGSYSFSSYLNIPVSKEFTGRGENTSSLTRVNDASSSSEHLQGKRGRKFKIPPEFQPSMLERTRAAQQRFQMIMHATFQLDPSLFPRCMQGLMMHALQNHTR</sequence>
<gene>
    <name evidence="2" type="ORF">C9374_005940</name>
</gene>
<proteinExistence type="predicted"/>
<comment type="caution">
    <text evidence="2">The sequence shown here is derived from an EMBL/GenBank/DDBJ whole genome shotgun (WGS) entry which is preliminary data.</text>
</comment>
<dbReference type="Proteomes" id="UP000816034">
    <property type="component" value="Unassembled WGS sequence"/>
</dbReference>